<reference evidence="7" key="1">
    <citation type="submission" date="2025-08" db="UniProtKB">
        <authorList>
            <consortium name="RefSeq"/>
        </authorList>
    </citation>
    <scope>IDENTIFICATION</scope>
</reference>
<dbReference type="GeneID" id="112042884"/>
<accession>A0ABM3M6B9</accession>
<dbReference type="SMART" id="SM00471">
    <property type="entry name" value="HDc"/>
    <property type="match status" value="1"/>
</dbReference>
<dbReference type="InterPro" id="IPR002073">
    <property type="entry name" value="PDEase_catalytic_dom"/>
</dbReference>
<feature type="region of interest" description="Disordered" evidence="4">
    <location>
        <begin position="797"/>
        <end position="824"/>
    </location>
</feature>
<evidence type="ECO:0000256" key="4">
    <source>
        <dbReference type="SAM" id="MobiDB-lite"/>
    </source>
</evidence>
<dbReference type="InterPro" id="IPR036971">
    <property type="entry name" value="PDEase_catalytic_dom_sf"/>
</dbReference>
<feature type="compositionally biased region" description="Basic and acidic residues" evidence="4">
    <location>
        <begin position="814"/>
        <end position="824"/>
    </location>
</feature>
<gene>
    <name evidence="7" type="primary">LOC112042884</name>
</gene>
<keyword evidence="1 3" id="KW-0479">Metal-binding</keyword>
<evidence type="ECO:0000256" key="2">
    <source>
        <dbReference type="ARBA" id="ARBA00022801"/>
    </source>
</evidence>
<dbReference type="PROSITE" id="PS51845">
    <property type="entry name" value="PDEASE_I_2"/>
    <property type="match status" value="1"/>
</dbReference>
<proteinExistence type="inferred from homology"/>
<evidence type="ECO:0000313" key="7">
    <source>
        <dbReference type="RefSeq" id="XP_052746543.1"/>
    </source>
</evidence>
<dbReference type="SUPFAM" id="SSF109604">
    <property type="entry name" value="HD-domain/PDEase-like"/>
    <property type="match status" value="1"/>
</dbReference>
<evidence type="ECO:0000313" key="6">
    <source>
        <dbReference type="Proteomes" id="UP001652582"/>
    </source>
</evidence>
<comment type="cofactor">
    <cofactor evidence="3">
        <name>a divalent metal cation</name>
        <dbReference type="ChEBI" id="CHEBI:60240"/>
    </cofactor>
    <text evidence="3">Binds 2 divalent metal cations per subunit. Site 1 may preferentially bind zinc ions, while site 2 has a preference for magnesium and/or manganese ions.</text>
</comment>
<dbReference type="PANTHER" id="PTHR11347">
    <property type="entry name" value="CYCLIC NUCLEOTIDE PHOSPHODIESTERASE"/>
    <property type="match status" value="1"/>
</dbReference>
<keyword evidence="2 3" id="KW-0378">Hydrolase</keyword>
<dbReference type="InterPro" id="IPR023088">
    <property type="entry name" value="PDEase"/>
</dbReference>
<evidence type="ECO:0000259" key="5">
    <source>
        <dbReference type="PROSITE" id="PS51845"/>
    </source>
</evidence>
<evidence type="ECO:0000256" key="3">
    <source>
        <dbReference type="RuleBase" id="RU363067"/>
    </source>
</evidence>
<dbReference type="Proteomes" id="UP001652582">
    <property type="component" value="Chromosome Z"/>
</dbReference>
<comment type="similarity">
    <text evidence="3">Belongs to the cyclic nucleotide phosphodiesterase family.</text>
</comment>
<dbReference type="InterPro" id="IPR003607">
    <property type="entry name" value="HD/PDEase_dom"/>
</dbReference>
<dbReference type="Pfam" id="PF00233">
    <property type="entry name" value="PDEase_I"/>
    <property type="match status" value="1"/>
</dbReference>
<dbReference type="PRINTS" id="PR00387">
    <property type="entry name" value="PDIESTERASE1"/>
</dbReference>
<name>A0ABM3M6B9_BICAN</name>
<dbReference type="PROSITE" id="PS00126">
    <property type="entry name" value="PDEASE_I_1"/>
    <property type="match status" value="1"/>
</dbReference>
<dbReference type="EC" id="3.1.4.-" evidence="3"/>
<dbReference type="RefSeq" id="XP_052746543.1">
    <property type="nucleotide sequence ID" value="XM_052890583.1"/>
</dbReference>
<evidence type="ECO:0000256" key="1">
    <source>
        <dbReference type="ARBA" id="ARBA00022723"/>
    </source>
</evidence>
<keyword evidence="6" id="KW-1185">Reference proteome</keyword>
<dbReference type="InterPro" id="IPR023174">
    <property type="entry name" value="PDEase_CS"/>
</dbReference>
<feature type="domain" description="PDEase" evidence="5">
    <location>
        <begin position="115"/>
        <end position="435"/>
    </location>
</feature>
<dbReference type="CDD" id="cd00077">
    <property type="entry name" value="HDc"/>
    <property type="match status" value="1"/>
</dbReference>
<protein>
    <recommendedName>
        <fullName evidence="3">Phosphodiesterase</fullName>
        <ecNumber evidence="3">3.1.4.-</ecNumber>
    </recommendedName>
</protein>
<dbReference type="Gene3D" id="1.10.1300.10">
    <property type="entry name" value="3'5'-cyclic nucleotide phosphodiesterase, catalytic domain"/>
    <property type="match status" value="1"/>
</dbReference>
<sequence length="824" mass="94055">MQRCKICNMVVEFVNKSFPCIKKRRSSSSSSSDLESIYNDLGDQDTLKLDDRFSFSDDSLYNMHRDARVILVTEAVVSTDLPPQHKHRCTGKFRSFHKRRKRAPLHASSAAPAEVDTQYMGQGQCMLRLSLKWRFNAFALENFTGGRALPVLCLHLFHAYGLISYFNLDTVKLWKLFSTMEAGYHNTNPYHNSVHAADVTQAMHCFLQQAKIMRHLEPLEIMACLIGAMGHDMEHPGVSQHFLIATDNYLAQFYENKSVLENHHWRAANSCLIESGVIESPEHCKELQLQIKSLIMATDITRQDEFLDRFRTYLDTNSLDMANKEHRHLVLQIALKCADISNPCRPWDISKMWSLRVCEEFFRQGDCERRMKIPITSLCDRFIVTIPAIQAGFFKFVAKPLMREWHRYLQNDLSTLMIKNLTYNQKQWENMLALELSKGIKINVTDSDLLDDYLDSCSDKDVSESSELLLPIRKTSLKKNKPSGLKQKLRRLSAPLHALQDSLFKSKGNDRASTSPAAHGATPLGSLQSIHSLLHEYGLVKHMDAEEKLSAQKLLPKTSIASLTTPAQASRLRTVFKNGGSWRLVRQQSFPPLDSSRISSRFSRSLCASADDAIYAQRDKDVLQTEKIKRKTKIETKEEKVDAISNKIRESTEIRRVQKKDLNLPLEKSTQGLRRDSLPVGTQFRDNLSQFKLNATDEMRRRKSMPTVTVPYALKEKKIREVTAAIPELLRRTLSVKDNWSRRRGSAPAPEASSEFRGLASLNALRHSVNGGCPKLCSIITCQQWLATATNNVQERTFQHDTPRRGSLPAEVFLHTEPKKSKEY</sequence>
<organism evidence="6 7">
    <name type="scientific">Bicyclus anynana</name>
    <name type="common">Squinting bush brown butterfly</name>
    <dbReference type="NCBI Taxonomy" id="110368"/>
    <lineage>
        <taxon>Eukaryota</taxon>
        <taxon>Metazoa</taxon>
        <taxon>Ecdysozoa</taxon>
        <taxon>Arthropoda</taxon>
        <taxon>Hexapoda</taxon>
        <taxon>Insecta</taxon>
        <taxon>Pterygota</taxon>
        <taxon>Neoptera</taxon>
        <taxon>Endopterygota</taxon>
        <taxon>Lepidoptera</taxon>
        <taxon>Glossata</taxon>
        <taxon>Ditrysia</taxon>
        <taxon>Papilionoidea</taxon>
        <taxon>Nymphalidae</taxon>
        <taxon>Satyrinae</taxon>
        <taxon>Satyrini</taxon>
        <taxon>Mycalesina</taxon>
        <taxon>Bicyclus</taxon>
    </lineage>
</organism>